<reference evidence="2" key="2">
    <citation type="submission" date="2023-05" db="EMBL/GenBank/DDBJ databases">
        <authorList>
            <consortium name="Lawrence Berkeley National Laboratory"/>
            <person name="Steindorff A."/>
            <person name="Hensen N."/>
            <person name="Bonometti L."/>
            <person name="Westerberg I."/>
            <person name="Brannstrom I.O."/>
            <person name="Guillou S."/>
            <person name="Cros-Aarteil S."/>
            <person name="Calhoun S."/>
            <person name="Haridas S."/>
            <person name="Kuo A."/>
            <person name="Mondo S."/>
            <person name="Pangilinan J."/>
            <person name="Riley R."/>
            <person name="Labutti K."/>
            <person name="Andreopoulos B."/>
            <person name="Lipzen A."/>
            <person name="Chen C."/>
            <person name="Yanf M."/>
            <person name="Daum C."/>
            <person name="Ng V."/>
            <person name="Clum A."/>
            <person name="Ohm R."/>
            <person name="Martin F."/>
            <person name="Silar P."/>
            <person name="Natvig D."/>
            <person name="Lalanne C."/>
            <person name="Gautier V."/>
            <person name="Ament-Velasquez S.L."/>
            <person name="Kruys A."/>
            <person name="Hutchinson M.I."/>
            <person name="Powell A.J."/>
            <person name="Barry K."/>
            <person name="Miller A.N."/>
            <person name="Grigoriev I.V."/>
            <person name="Debuchy R."/>
            <person name="Gladieux P."/>
            <person name="Thoren M.H."/>
            <person name="Johannesson H."/>
        </authorList>
    </citation>
    <scope>NUCLEOTIDE SEQUENCE</scope>
    <source>
        <strain evidence="2">CBS 731.68</strain>
    </source>
</reference>
<sequence>MKANLFVPITKNYSGGVTIGSGAVIGACSLVKRDIPPMSVAYGTPARVVALLKDIKPTPPGSAVAAETMEDAVGLGNRLPLVQVSNPTTTTTTTKSKVGFRHGHGHGGLGFGLGRGLEAGEEELEEEGFRDGVVDREEEEADTLDLVLPSLRSPLIGSVRSGSSSTATGGRGNSAARRMALADRLRLGEAREVRSLLLEGRREQRRIRRFKVEAVAIITVLVTLLMAVFFAGLYLGASRLLILGSD</sequence>
<evidence type="ECO:0000313" key="2">
    <source>
        <dbReference type="EMBL" id="KAK4118971.1"/>
    </source>
</evidence>
<organism evidence="2 3">
    <name type="scientific">Parathielavia appendiculata</name>
    <dbReference type="NCBI Taxonomy" id="2587402"/>
    <lineage>
        <taxon>Eukaryota</taxon>
        <taxon>Fungi</taxon>
        <taxon>Dikarya</taxon>
        <taxon>Ascomycota</taxon>
        <taxon>Pezizomycotina</taxon>
        <taxon>Sordariomycetes</taxon>
        <taxon>Sordariomycetidae</taxon>
        <taxon>Sordariales</taxon>
        <taxon>Chaetomiaceae</taxon>
        <taxon>Parathielavia</taxon>
    </lineage>
</organism>
<evidence type="ECO:0000256" key="1">
    <source>
        <dbReference type="SAM" id="Phobius"/>
    </source>
</evidence>
<proteinExistence type="predicted"/>
<evidence type="ECO:0000313" key="3">
    <source>
        <dbReference type="Proteomes" id="UP001302602"/>
    </source>
</evidence>
<gene>
    <name evidence="2" type="ORF">N657DRAFT_321772</name>
</gene>
<accession>A0AAN6YYM7</accession>
<keyword evidence="1" id="KW-0472">Membrane</keyword>
<dbReference type="InterPro" id="IPR051159">
    <property type="entry name" value="Hexapeptide_acetyltransf"/>
</dbReference>
<dbReference type="EMBL" id="MU853255">
    <property type="protein sequence ID" value="KAK4118971.1"/>
    <property type="molecule type" value="Genomic_DNA"/>
</dbReference>
<dbReference type="InterPro" id="IPR011004">
    <property type="entry name" value="Trimer_LpxA-like_sf"/>
</dbReference>
<keyword evidence="1" id="KW-1133">Transmembrane helix</keyword>
<keyword evidence="3" id="KW-1185">Reference proteome</keyword>
<dbReference type="RefSeq" id="XP_062642744.1">
    <property type="nucleotide sequence ID" value="XM_062786801.1"/>
</dbReference>
<comment type="caution">
    <text evidence="2">The sequence shown here is derived from an EMBL/GenBank/DDBJ whole genome shotgun (WGS) entry which is preliminary data.</text>
</comment>
<dbReference type="Gene3D" id="2.160.10.10">
    <property type="entry name" value="Hexapeptide repeat proteins"/>
    <property type="match status" value="1"/>
</dbReference>
<reference evidence="2" key="1">
    <citation type="journal article" date="2023" name="Mol. Phylogenet. Evol.">
        <title>Genome-scale phylogeny and comparative genomics of the fungal order Sordariales.</title>
        <authorList>
            <person name="Hensen N."/>
            <person name="Bonometti L."/>
            <person name="Westerberg I."/>
            <person name="Brannstrom I.O."/>
            <person name="Guillou S."/>
            <person name="Cros-Aarteil S."/>
            <person name="Calhoun S."/>
            <person name="Haridas S."/>
            <person name="Kuo A."/>
            <person name="Mondo S."/>
            <person name="Pangilinan J."/>
            <person name="Riley R."/>
            <person name="LaButti K."/>
            <person name="Andreopoulos B."/>
            <person name="Lipzen A."/>
            <person name="Chen C."/>
            <person name="Yan M."/>
            <person name="Daum C."/>
            <person name="Ng V."/>
            <person name="Clum A."/>
            <person name="Steindorff A."/>
            <person name="Ohm R.A."/>
            <person name="Martin F."/>
            <person name="Silar P."/>
            <person name="Natvig D.O."/>
            <person name="Lalanne C."/>
            <person name="Gautier V."/>
            <person name="Ament-Velasquez S.L."/>
            <person name="Kruys A."/>
            <person name="Hutchinson M.I."/>
            <person name="Powell A.J."/>
            <person name="Barry K."/>
            <person name="Miller A.N."/>
            <person name="Grigoriev I.V."/>
            <person name="Debuchy R."/>
            <person name="Gladieux P."/>
            <person name="Hiltunen Thoren M."/>
            <person name="Johannesson H."/>
        </authorList>
    </citation>
    <scope>NUCLEOTIDE SEQUENCE</scope>
    <source>
        <strain evidence="2">CBS 731.68</strain>
    </source>
</reference>
<dbReference type="AlphaFoldDB" id="A0AAN6YYM7"/>
<dbReference type="SUPFAM" id="SSF51161">
    <property type="entry name" value="Trimeric LpxA-like enzymes"/>
    <property type="match status" value="1"/>
</dbReference>
<feature type="transmembrane region" description="Helical" evidence="1">
    <location>
        <begin position="214"/>
        <end position="237"/>
    </location>
</feature>
<dbReference type="GeneID" id="87823570"/>
<dbReference type="PANTHER" id="PTHR23416">
    <property type="entry name" value="SIALIC ACID SYNTHASE-RELATED"/>
    <property type="match status" value="1"/>
</dbReference>
<name>A0AAN6YYM7_9PEZI</name>
<protein>
    <submittedName>
        <fullName evidence="2">Uncharacterized protein</fullName>
    </submittedName>
</protein>
<dbReference type="PROSITE" id="PS51257">
    <property type="entry name" value="PROKAR_LIPOPROTEIN"/>
    <property type="match status" value="1"/>
</dbReference>
<dbReference type="Proteomes" id="UP001302602">
    <property type="component" value="Unassembled WGS sequence"/>
</dbReference>
<keyword evidence="1" id="KW-0812">Transmembrane</keyword>